<feature type="transmembrane region" description="Helical" evidence="1">
    <location>
        <begin position="438"/>
        <end position="456"/>
    </location>
</feature>
<protein>
    <submittedName>
        <fullName evidence="2">TIGR00341 family protein</fullName>
    </submittedName>
</protein>
<dbReference type="InterPro" id="IPR005240">
    <property type="entry name" value="DUF389"/>
</dbReference>
<dbReference type="EMBL" id="FRCY01000008">
    <property type="protein sequence ID" value="SHN15160.1"/>
    <property type="molecule type" value="Genomic_DNA"/>
</dbReference>
<feature type="transmembrane region" description="Helical" evidence="1">
    <location>
        <begin position="396"/>
        <end position="418"/>
    </location>
</feature>
<dbReference type="PANTHER" id="PTHR20992">
    <property type="entry name" value="AT15442P-RELATED"/>
    <property type="match status" value="1"/>
</dbReference>
<dbReference type="InterPro" id="IPR016064">
    <property type="entry name" value="NAD/diacylglycerol_kinase_sf"/>
</dbReference>
<evidence type="ECO:0000313" key="3">
    <source>
        <dbReference type="Proteomes" id="UP000184513"/>
    </source>
</evidence>
<evidence type="ECO:0000256" key="1">
    <source>
        <dbReference type="SAM" id="Phobius"/>
    </source>
</evidence>
<keyword evidence="1" id="KW-0812">Transmembrane</keyword>
<feature type="transmembrane region" description="Helical" evidence="1">
    <location>
        <begin position="344"/>
        <end position="361"/>
    </location>
</feature>
<dbReference type="Proteomes" id="UP000184513">
    <property type="component" value="Unassembled WGS sequence"/>
</dbReference>
<feature type="transmembrane region" description="Helical" evidence="1">
    <location>
        <begin position="463"/>
        <end position="486"/>
    </location>
</feature>
<reference evidence="2 3" key="1">
    <citation type="submission" date="2016-11" db="EMBL/GenBank/DDBJ databases">
        <authorList>
            <person name="Jaros S."/>
            <person name="Januszkiewicz K."/>
            <person name="Wedrychowicz H."/>
        </authorList>
    </citation>
    <scope>NUCLEOTIDE SEQUENCE [LARGE SCALE GENOMIC DNA]</scope>
    <source>
        <strain evidence="2 3">CGMCC 1.6102</strain>
    </source>
</reference>
<dbReference type="Pfam" id="PF04087">
    <property type="entry name" value="DUF389"/>
    <property type="match status" value="1"/>
</dbReference>
<keyword evidence="1" id="KW-0472">Membrane</keyword>
<dbReference type="STRING" id="388280.SAMN04488057_108100"/>
<keyword evidence="3" id="KW-1185">Reference proteome</keyword>
<feature type="transmembrane region" description="Helical" evidence="1">
    <location>
        <begin position="367"/>
        <end position="389"/>
    </location>
</feature>
<dbReference type="OrthoDB" id="9790659at2"/>
<dbReference type="Gene3D" id="2.60.200.40">
    <property type="match status" value="1"/>
</dbReference>
<organism evidence="2 3">
    <name type="scientific">Cyclobacterium lianum</name>
    <dbReference type="NCBI Taxonomy" id="388280"/>
    <lineage>
        <taxon>Bacteria</taxon>
        <taxon>Pseudomonadati</taxon>
        <taxon>Bacteroidota</taxon>
        <taxon>Cytophagia</taxon>
        <taxon>Cytophagales</taxon>
        <taxon>Cyclobacteriaceae</taxon>
        <taxon>Cyclobacterium</taxon>
    </lineage>
</organism>
<feature type="transmembrane region" description="Helical" evidence="1">
    <location>
        <begin position="492"/>
        <end position="517"/>
    </location>
</feature>
<feature type="transmembrane region" description="Helical" evidence="1">
    <location>
        <begin position="529"/>
        <end position="548"/>
    </location>
</feature>
<dbReference type="PANTHER" id="PTHR20992:SF9">
    <property type="entry name" value="AT15442P-RELATED"/>
    <property type="match status" value="1"/>
</dbReference>
<name>A0A1M7PE84_9BACT</name>
<keyword evidence="1" id="KW-1133">Transmembrane helix</keyword>
<sequence>MKSIVLLYDPEAEERVTETIVPRLGADLKLKLAFNTTLSVDLGKEDFVVTYLSDEQLKELLPIALEHEWRIALLPHPELVHGRQGFGVDNDLEDCLDQVLEAEDTRNVDLLTLNDRPVFNTVVIGESLSLMSSTVAKNGWERFWKKFRYFFRLFGMVKSHRYILQAEDKEELDTAAIGMVIVQHGKSNLLSRKVLEDSYINDGKMHAMILAPKSISGLLWFALDSFFRKKGKTSLPPFAAHIKTAALSICSDDAIEYAQDGKLLTAKKLDLKVSPKALKMLPGRHLDMEGNVSEEDVFRVKVLPRGEVRDELLKRKLPLIHHASTEEFKELFSSLRSSSRTSNSYLVLMVLSTFIATLGLFGNSSPVIIGAMILAPLMAPIISLSMGVLRQDKKLILGSAQAIGWGMLLGYLCAMLITWLTPLNISNEEIMARVRPNLLDLGIAVGSGIAGAYASAKEEIAKTLAGVAIAVALVPPLAVSGIGLGWMEWSIFQGALLLLLTNLAGMVMAAALTFLLLGFSPFRLARKGIAYSLIVVGVISLPLFFGFMDMVREKDVISTLDGYQVNGTVLRDITVRGINPVRLTVKIVGEGNMNEARLKSIKAEIEQILGEEVELEVTLAVKVF</sequence>
<dbReference type="RefSeq" id="WP_073095230.1">
    <property type="nucleotide sequence ID" value="NZ_FRCY01000008.1"/>
</dbReference>
<gene>
    <name evidence="2" type="ORF">SAMN04488057_108100</name>
</gene>
<evidence type="ECO:0000313" key="2">
    <source>
        <dbReference type="EMBL" id="SHN15160.1"/>
    </source>
</evidence>
<dbReference type="SUPFAM" id="SSF111331">
    <property type="entry name" value="NAD kinase/diacylglycerol kinase-like"/>
    <property type="match status" value="1"/>
</dbReference>
<accession>A0A1M7PE84</accession>
<dbReference type="AlphaFoldDB" id="A0A1M7PE84"/>
<dbReference type="NCBIfam" id="TIGR00341">
    <property type="entry name" value="TIGR00341 family protein"/>
    <property type="match status" value="1"/>
</dbReference>
<proteinExistence type="predicted"/>